<dbReference type="Gene3D" id="2.60.40.3140">
    <property type="match status" value="1"/>
</dbReference>
<proteinExistence type="predicted"/>
<evidence type="ECO:0000313" key="2">
    <source>
        <dbReference type="EMBL" id="BBD98775.1"/>
    </source>
</evidence>
<dbReference type="Pfam" id="PF12969">
    <property type="entry name" value="DUF3857"/>
    <property type="match status" value="1"/>
</dbReference>
<dbReference type="AlphaFoldDB" id="A0A494WDK0"/>
<evidence type="ECO:0000313" key="3">
    <source>
        <dbReference type="Proteomes" id="UP000279959"/>
    </source>
</evidence>
<keyword evidence="3" id="KW-1185">Reference proteome</keyword>
<sequence>MGLTVAAVAAANTAFAADKVQYGKPATWVLPPPAPTDGIAQIGAAARTIYSDTQTRIGDDGEDIYTAWRVRLLTADALPIGNIATSWNPASGSVTVHQLRIWRDGKPLDVLKKTRFAVVRQEVDLEASTLTGILTANLQTPGLQVGDELEFAATIHGRDPTLGDHHFGLSALPPQGNPGAYRMRLSWPAGQKLRWQGTPDMGELTPKAEYKYEAVDYMLRDPKAATPTDGAPARYNVRRLLEYSDFADWTDVSKRMWRLFDEASALKPGSQLRQEIAKIAAADENPAARAEAALALVQNHIRYVYVGLNGGNYRPATTDESWTRRFGDCKAKTALLLAILRELDVSAEAVLVQAAGGDGMDQRLPSPVLFDHVLVRATIGGKPYWLDGTRLGDQHLALIPPPPFRWVLPLRKEGGTLESVAPAVPKEPQLIGFEEVDMREGIAKPAKVTLRNILRGDGIYSMRTMLASLSPEETDRQLQSYWQQQADWVDADKVEWRYADDQAALILTLTGRGKLEWKGSDEDGWYSYMHGAGLYAPNKRKRPKEQDQSAPFAIEFPRFRCWATVLRLPKPNGSWHWNVAGKRMRRTLGGVAYWRGISINDNVVRSVQSTRSLTPEISAEDVRTANDLIPGFDNDMTRVEQDFALKADVGRSEPLLDKGDQIDWTAADTPCQGPGK</sequence>
<dbReference type="Proteomes" id="UP000279959">
    <property type="component" value="Chromosome"/>
</dbReference>
<dbReference type="Gene3D" id="3.10.620.30">
    <property type="match status" value="1"/>
</dbReference>
<accession>A0A494WDK0</accession>
<dbReference type="SUPFAM" id="SSF54001">
    <property type="entry name" value="Cysteine proteinases"/>
    <property type="match status" value="1"/>
</dbReference>
<evidence type="ECO:0000259" key="1">
    <source>
        <dbReference type="Pfam" id="PF12969"/>
    </source>
</evidence>
<organism evidence="2 3">
    <name type="scientific">Sphingobium amiense</name>
    <dbReference type="NCBI Taxonomy" id="135719"/>
    <lineage>
        <taxon>Bacteria</taxon>
        <taxon>Pseudomonadati</taxon>
        <taxon>Pseudomonadota</taxon>
        <taxon>Alphaproteobacteria</taxon>
        <taxon>Sphingomonadales</taxon>
        <taxon>Sphingomonadaceae</taxon>
        <taxon>Sphingobium</taxon>
    </lineage>
</organism>
<protein>
    <submittedName>
        <fullName evidence="2">DUF3857 domain-containing protein</fullName>
    </submittedName>
</protein>
<dbReference type="EMBL" id="AP018664">
    <property type="protein sequence ID" value="BBD98775.1"/>
    <property type="molecule type" value="Genomic_DNA"/>
</dbReference>
<reference evidence="2 3" key="1">
    <citation type="submission" date="2018-05" db="EMBL/GenBank/DDBJ databases">
        <title>Complete Genome Sequence of the Nonylphenol-Degrading Bacterium Sphingobium amiense DSM 16289T.</title>
        <authorList>
            <person name="Ootsuka M."/>
            <person name="Nishizawa T."/>
            <person name="Ohta H."/>
        </authorList>
    </citation>
    <scope>NUCLEOTIDE SEQUENCE [LARGE SCALE GENOMIC DNA]</scope>
    <source>
        <strain evidence="2 3">DSM 16289</strain>
    </source>
</reference>
<dbReference type="InterPro" id="IPR024618">
    <property type="entry name" value="DUF3857"/>
</dbReference>
<feature type="domain" description="DUF3857" evidence="1">
    <location>
        <begin position="64"/>
        <end position="209"/>
    </location>
</feature>
<dbReference type="KEGG" id="sami:SAMIE_1022760"/>
<dbReference type="InterPro" id="IPR038765">
    <property type="entry name" value="Papain-like_cys_pep_sf"/>
</dbReference>
<name>A0A494WDK0_9SPHN</name>
<gene>
    <name evidence="2" type="ORF">SAMIE_1022760</name>
</gene>
<dbReference type="RefSeq" id="WP_232037226.1">
    <property type="nucleotide sequence ID" value="NZ_AP018664.1"/>
</dbReference>